<dbReference type="Proteomes" id="UP000681027">
    <property type="component" value="Unassembled WGS sequence"/>
</dbReference>
<protein>
    <submittedName>
        <fullName evidence="1">Uncharacterized protein</fullName>
    </submittedName>
</protein>
<organism evidence="1 2">
    <name type="scientific">Cytobacillus citreus</name>
    <dbReference type="NCBI Taxonomy" id="2833586"/>
    <lineage>
        <taxon>Bacteria</taxon>
        <taxon>Bacillati</taxon>
        <taxon>Bacillota</taxon>
        <taxon>Bacilli</taxon>
        <taxon>Bacillales</taxon>
        <taxon>Bacillaceae</taxon>
        <taxon>Cytobacillus</taxon>
    </lineage>
</organism>
<keyword evidence="2" id="KW-1185">Reference proteome</keyword>
<proteinExistence type="predicted"/>
<dbReference type="RefSeq" id="WP_213103177.1">
    <property type="nucleotide sequence ID" value="NZ_JAGYPM010000003.1"/>
</dbReference>
<comment type="caution">
    <text evidence="1">The sequence shown here is derived from an EMBL/GenBank/DDBJ whole genome shotgun (WGS) entry which is preliminary data.</text>
</comment>
<evidence type="ECO:0000313" key="1">
    <source>
        <dbReference type="EMBL" id="MBS4191768.1"/>
    </source>
</evidence>
<evidence type="ECO:0000313" key="2">
    <source>
        <dbReference type="Proteomes" id="UP000681027"/>
    </source>
</evidence>
<dbReference type="EMBL" id="JAGYPM010000003">
    <property type="protein sequence ID" value="MBS4191768.1"/>
    <property type="molecule type" value="Genomic_DNA"/>
</dbReference>
<accession>A0ABS5NWK1</accession>
<gene>
    <name evidence="1" type="ORF">KHA94_16380</name>
</gene>
<sequence length="94" mass="10800">MFDKEEIYDNEIAPLMKQIIAVCKRENLPMVAQFFLKEEHPEYTGEPMYCTTTIIPAKDEMNVDAHDWLKNVAQAMKYGPNGKPFVMAATIRTS</sequence>
<name>A0ABS5NWK1_9BACI</name>
<reference evidence="1 2" key="1">
    <citation type="submission" date="2021-05" db="EMBL/GenBank/DDBJ databases">
        <title>Novel Bacillus species.</title>
        <authorList>
            <person name="Liu G."/>
        </authorList>
    </citation>
    <scope>NUCLEOTIDE SEQUENCE [LARGE SCALE GENOMIC DNA]</scope>
    <source>
        <strain evidence="1 2">FJAT-49705</strain>
    </source>
</reference>